<keyword evidence="4" id="KW-1185">Reference proteome</keyword>
<feature type="compositionally biased region" description="Basic and acidic residues" evidence="1">
    <location>
        <begin position="61"/>
        <end position="75"/>
    </location>
</feature>
<dbReference type="AlphaFoldDB" id="A0A218NM00"/>
<gene>
    <name evidence="3" type="ORF">Mia14_0163</name>
</gene>
<reference evidence="3 4" key="1">
    <citation type="journal article" date="2017" name="Nat. Commun.">
        <title>'ARMAN' archaea depend on association with euryarchaeal host in culture and in situ.</title>
        <authorList>
            <person name="Golyshina O."/>
            <person name="Toshchakov S."/>
            <person name="Makarova K."/>
            <person name="Gavrilov S."/>
            <person name="Korzhenkov A."/>
            <person name="La Cono V."/>
            <person name="Arcadi E."/>
            <person name="Nechitaylo T."/>
            <person name="Ferrer M."/>
            <person name="Kublanov I."/>
            <person name="Wolf Y."/>
            <person name="Yakimov M."/>
            <person name="Golyshin P."/>
            <person name="Slesarev A."/>
            <person name="Kozyavkin S."/>
        </authorList>
    </citation>
    <scope>NUCLEOTIDE SEQUENCE [LARGE SCALE GENOMIC DNA]</scope>
    <source>
        <strain evidence="3 4">Mia14</strain>
    </source>
</reference>
<dbReference type="EMBL" id="CP019964">
    <property type="protein sequence ID" value="ASI13500.1"/>
    <property type="molecule type" value="Genomic_DNA"/>
</dbReference>
<feature type="transmembrane region" description="Helical" evidence="2">
    <location>
        <begin position="36"/>
        <end position="54"/>
    </location>
</feature>
<keyword evidence="2" id="KW-0472">Membrane</keyword>
<accession>A0A218NM00</accession>
<feature type="transmembrane region" description="Helical" evidence="2">
    <location>
        <begin position="12"/>
        <end position="30"/>
    </location>
</feature>
<protein>
    <submittedName>
        <fullName evidence="3">Membrane protein</fullName>
    </submittedName>
</protein>
<proteinExistence type="predicted"/>
<evidence type="ECO:0000256" key="1">
    <source>
        <dbReference type="SAM" id="MobiDB-lite"/>
    </source>
</evidence>
<evidence type="ECO:0000256" key="2">
    <source>
        <dbReference type="SAM" id="Phobius"/>
    </source>
</evidence>
<sequence>MSQEELGREFFISIITVLMTIISIIVFIIYGGNYLFYIFISLTIIIGVVNAWMIDKKSNKEELAKGKPSKKEKLPSAKVRNGKKQNPKSD</sequence>
<organism evidence="3 4">
    <name type="scientific">Candidatus Mancarchaeum acidiphilum</name>
    <dbReference type="NCBI Taxonomy" id="1920749"/>
    <lineage>
        <taxon>Archaea</taxon>
        <taxon>Candidatus Micrarchaeota</taxon>
        <taxon>Candidatus Mancarchaeum</taxon>
    </lineage>
</organism>
<dbReference type="GeneID" id="33313722"/>
<keyword evidence="2" id="KW-0812">Transmembrane</keyword>
<evidence type="ECO:0000313" key="4">
    <source>
        <dbReference type="Proteomes" id="UP000197679"/>
    </source>
</evidence>
<keyword evidence="2" id="KW-1133">Transmembrane helix</keyword>
<evidence type="ECO:0000313" key="3">
    <source>
        <dbReference type="EMBL" id="ASI13500.1"/>
    </source>
</evidence>
<dbReference type="Proteomes" id="UP000197679">
    <property type="component" value="Chromosome"/>
</dbReference>
<name>A0A218NM00_9ARCH</name>
<feature type="region of interest" description="Disordered" evidence="1">
    <location>
        <begin position="61"/>
        <end position="90"/>
    </location>
</feature>
<dbReference type="RefSeq" id="WP_088819667.1">
    <property type="nucleotide sequence ID" value="NZ_CP019964.1"/>
</dbReference>
<feature type="compositionally biased region" description="Basic residues" evidence="1">
    <location>
        <begin position="80"/>
        <end position="90"/>
    </location>
</feature>
<dbReference type="KEGG" id="marh:Mia14_0163"/>